<keyword evidence="2" id="KW-0489">Methyltransferase</keyword>
<dbReference type="GO" id="GO:0032259">
    <property type="term" value="P:methylation"/>
    <property type="evidence" value="ECO:0007669"/>
    <property type="project" value="UniProtKB-KW"/>
</dbReference>
<accession>A0A832MME9</accession>
<comment type="caution">
    <text evidence="2">The sequence shown here is derived from an EMBL/GenBank/DDBJ whole genome shotgun (WGS) entry which is preliminary data.</text>
</comment>
<dbReference type="Gene3D" id="3.40.1280.10">
    <property type="match status" value="1"/>
</dbReference>
<dbReference type="InterPro" id="IPR029026">
    <property type="entry name" value="tRNA_m1G_MTases_N"/>
</dbReference>
<evidence type="ECO:0000313" key="2">
    <source>
        <dbReference type="EMBL" id="HGZ79254.1"/>
    </source>
</evidence>
<name>A0A832MME9_9THEM</name>
<dbReference type="CDD" id="cd18085">
    <property type="entry name" value="TM1570-like"/>
    <property type="match status" value="1"/>
</dbReference>
<dbReference type="InterPro" id="IPR029028">
    <property type="entry name" value="Alpha/beta_knot_MTases"/>
</dbReference>
<gene>
    <name evidence="2" type="ORF">ENW55_04645</name>
</gene>
<dbReference type="EMBL" id="DTKQ01000036">
    <property type="protein sequence ID" value="HGZ79254.1"/>
    <property type="molecule type" value="Genomic_DNA"/>
</dbReference>
<feature type="domain" description="tRNA (guanine-N(1)-)-methyltransferase C-terminal" evidence="1">
    <location>
        <begin position="5"/>
        <end position="185"/>
    </location>
</feature>
<reference evidence="2" key="1">
    <citation type="journal article" date="2020" name="mSystems">
        <title>Genome- and Community-Level Interaction Insights into Carbon Utilization and Element Cycling Functions of Hydrothermarchaeota in Hydrothermal Sediment.</title>
        <authorList>
            <person name="Zhou Z."/>
            <person name="Liu Y."/>
            <person name="Xu W."/>
            <person name="Pan J."/>
            <person name="Luo Z.H."/>
            <person name="Li M."/>
        </authorList>
    </citation>
    <scope>NUCLEOTIDE SEQUENCE [LARGE SCALE GENOMIC DNA]</scope>
    <source>
        <strain evidence="2">SpSt-86</strain>
    </source>
</reference>
<dbReference type="Pfam" id="PF09936">
    <property type="entry name" value="Methyltrn_RNA_4"/>
    <property type="match status" value="1"/>
</dbReference>
<organism evidence="2">
    <name type="scientific">Pseudothermotoga hypogea</name>
    <dbReference type="NCBI Taxonomy" id="57487"/>
    <lineage>
        <taxon>Bacteria</taxon>
        <taxon>Thermotogati</taxon>
        <taxon>Thermotogota</taxon>
        <taxon>Thermotogae</taxon>
        <taxon>Thermotogales</taxon>
        <taxon>Thermotogaceae</taxon>
        <taxon>Pseudothermotoga</taxon>
    </lineage>
</organism>
<keyword evidence="2" id="KW-0808">Transferase</keyword>
<dbReference type="SUPFAM" id="SSF75217">
    <property type="entry name" value="alpha/beta knot"/>
    <property type="match status" value="1"/>
</dbReference>
<sequence>MLNDIRIALIHYPVLGKDGKIVSSAVTNLDVHDIARTARSYGIRKYYIVTNLPAQQEVVKTVLNYWVEGAGREYNISRTEALKLVELKPYIEDVLDAIKQDTGKEPLLFFTSAKKRPNSISYKEGAEIIRKTERPVLILFGTSWGMPQELVDMCHYVLEPVREKSDYNHLSVRAAAAIIIDRLIGEEV</sequence>
<protein>
    <submittedName>
        <fullName evidence="2">RNA methyltransferase</fullName>
    </submittedName>
</protein>
<dbReference type="InterPro" id="IPR019230">
    <property type="entry name" value="RNA_MeTrfase_C_dom"/>
</dbReference>
<dbReference type="AlphaFoldDB" id="A0A832MME9"/>
<proteinExistence type="predicted"/>
<dbReference type="GO" id="GO:0008168">
    <property type="term" value="F:methyltransferase activity"/>
    <property type="evidence" value="ECO:0007669"/>
    <property type="project" value="UniProtKB-KW"/>
</dbReference>
<evidence type="ECO:0000259" key="1">
    <source>
        <dbReference type="Pfam" id="PF09936"/>
    </source>
</evidence>